<reference evidence="3" key="1">
    <citation type="submission" date="2019-04" db="EMBL/GenBank/DDBJ databases">
        <authorList>
            <person name="Melise S."/>
            <person name="Noan J."/>
            <person name="Okalmin O."/>
        </authorList>
    </citation>
    <scope>NUCLEOTIDE SEQUENCE</scope>
    <source>
        <strain evidence="3">FN9</strain>
    </source>
</reference>
<name>A0A4E9EGU7_GIBZA</name>
<organism evidence="3">
    <name type="scientific">Gibberella zeae</name>
    <name type="common">Wheat head blight fungus</name>
    <name type="synonym">Fusarium graminearum</name>
    <dbReference type="NCBI Taxonomy" id="5518"/>
    <lineage>
        <taxon>Eukaryota</taxon>
        <taxon>Fungi</taxon>
        <taxon>Dikarya</taxon>
        <taxon>Ascomycota</taxon>
        <taxon>Pezizomycotina</taxon>
        <taxon>Sordariomycetes</taxon>
        <taxon>Hypocreomycetidae</taxon>
        <taxon>Hypocreales</taxon>
        <taxon>Nectriaceae</taxon>
        <taxon>Fusarium</taxon>
    </lineage>
</organism>
<reference evidence="2" key="2">
    <citation type="submission" date="2021-03" db="EMBL/GenBank/DDBJ databases">
        <authorList>
            <person name="Alouane T."/>
            <person name="Langin T."/>
            <person name="Bonhomme L."/>
        </authorList>
    </citation>
    <scope>NUCLEOTIDE SEQUENCE</scope>
    <source>
        <strain evidence="2">MDC_Fg202</strain>
    </source>
</reference>
<accession>A0A4E9EGU7</accession>
<proteinExistence type="predicted"/>
<dbReference type="EMBL" id="CAAKMV010000160">
    <property type="protein sequence ID" value="VIO62236.1"/>
    <property type="molecule type" value="Genomic_DNA"/>
</dbReference>
<evidence type="ECO:0000256" key="1">
    <source>
        <dbReference type="SAM" id="MobiDB-lite"/>
    </source>
</evidence>
<dbReference type="Proteomes" id="UP000746612">
    <property type="component" value="Unassembled WGS sequence"/>
</dbReference>
<evidence type="ECO:0000313" key="2">
    <source>
        <dbReference type="EMBL" id="CAG2003902.1"/>
    </source>
</evidence>
<sequence length="267" mass="30723">MFPKTRIHGVTVIDGSKHWNYNFRITPFSLPMVFQICKESRQIAQAQFKRFAIDRGTKLADCQVPYGYCNPKVDALYILFLDMGTGGAPVFGPFRRIMIAVNRPNNSYPMHPDLNDFTTKTSDDRLQLCLVKAEHTIAPPEHRRCESVFPVGLPEPKPLNEAGWPFYKETMTCISEMERRVEDGYGPIVTVGFMPPVSCACYDRFKEMKVAFKAEQAEKARWARGMQHRGRARKRSAGRRRGDEQSTMRRKTRTSVHGMILRSNVRR</sequence>
<protein>
    <submittedName>
        <fullName evidence="3">Uncharacterized protein</fullName>
    </submittedName>
</protein>
<feature type="compositionally biased region" description="Basic residues" evidence="1">
    <location>
        <begin position="226"/>
        <end position="239"/>
    </location>
</feature>
<feature type="region of interest" description="Disordered" evidence="1">
    <location>
        <begin position="222"/>
        <end position="267"/>
    </location>
</feature>
<dbReference type="EMBL" id="CAJPIJ010000179">
    <property type="protein sequence ID" value="CAG2003902.1"/>
    <property type="molecule type" value="Genomic_DNA"/>
</dbReference>
<dbReference type="AlphaFoldDB" id="A0A4E9EGU7"/>
<gene>
    <name evidence="3" type="ORF">FUG_LOCUS471410</name>
    <name evidence="2" type="ORF">MDCFG202_LOCUS495238</name>
</gene>
<evidence type="ECO:0000313" key="3">
    <source>
        <dbReference type="EMBL" id="VIO62236.1"/>
    </source>
</evidence>